<comment type="similarity">
    <text evidence="1">Belongs to the glycosyltransferase 90 family.</text>
</comment>
<keyword evidence="4" id="KW-0812">Transmembrane</keyword>
<dbReference type="Pfam" id="PF05686">
    <property type="entry name" value="Glyco_transf_90"/>
    <property type="match status" value="1"/>
</dbReference>
<dbReference type="GO" id="GO:0016740">
    <property type="term" value="F:transferase activity"/>
    <property type="evidence" value="ECO:0007669"/>
    <property type="project" value="UniProtKB-KW"/>
</dbReference>
<dbReference type="PANTHER" id="PTHR12203">
    <property type="entry name" value="KDEL LYS-ASP-GLU-LEU CONTAINING - RELATED"/>
    <property type="match status" value="1"/>
</dbReference>
<dbReference type="InterPro" id="IPR006598">
    <property type="entry name" value="CAP10"/>
</dbReference>
<keyword evidence="7" id="KW-1185">Reference proteome</keyword>
<evidence type="ECO:0000313" key="7">
    <source>
        <dbReference type="Proteomes" id="UP000054558"/>
    </source>
</evidence>
<organism evidence="6 7">
    <name type="scientific">Klebsormidium nitens</name>
    <name type="common">Green alga</name>
    <name type="synonym">Ulothrix nitens</name>
    <dbReference type="NCBI Taxonomy" id="105231"/>
    <lineage>
        <taxon>Eukaryota</taxon>
        <taxon>Viridiplantae</taxon>
        <taxon>Streptophyta</taxon>
        <taxon>Klebsormidiophyceae</taxon>
        <taxon>Klebsormidiales</taxon>
        <taxon>Klebsormidiaceae</taxon>
        <taxon>Klebsormidium</taxon>
    </lineage>
</organism>
<evidence type="ECO:0000256" key="1">
    <source>
        <dbReference type="ARBA" id="ARBA00010118"/>
    </source>
</evidence>
<dbReference type="PANTHER" id="PTHR12203:SF35">
    <property type="entry name" value="PROTEIN O-GLUCOSYLTRANSFERASE 1"/>
    <property type="match status" value="1"/>
</dbReference>
<dbReference type="InterPro" id="IPR051091">
    <property type="entry name" value="O-Glucosyltr/Glycosyltrsf_90"/>
</dbReference>
<dbReference type="Proteomes" id="UP000054558">
    <property type="component" value="Unassembled WGS sequence"/>
</dbReference>
<feature type="compositionally biased region" description="Gly residues" evidence="3">
    <location>
        <begin position="1"/>
        <end position="10"/>
    </location>
</feature>
<evidence type="ECO:0000313" key="6">
    <source>
        <dbReference type="EMBL" id="GAQ84581.1"/>
    </source>
</evidence>
<feature type="region of interest" description="Disordered" evidence="3">
    <location>
        <begin position="1"/>
        <end position="40"/>
    </location>
</feature>
<keyword evidence="2" id="KW-0808">Transferase</keyword>
<dbReference type="SMART" id="SM00672">
    <property type="entry name" value="CAP10"/>
    <property type="match status" value="1"/>
</dbReference>
<evidence type="ECO:0000259" key="5">
    <source>
        <dbReference type="SMART" id="SM00672"/>
    </source>
</evidence>
<keyword evidence="4" id="KW-1133">Transmembrane helix</keyword>
<dbReference type="EMBL" id="DF237144">
    <property type="protein sequence ID" value="GAQ84581.1"/>
    <property type="molecule type" value="Genomic_DNA"/>
</dbReference>
<dbReference type="OrthoDB" id="541052at2759"/>
<accession>A0A1Y1I604</accession>
<reference evidence="6 7" key="1">
    <citation type="journal article" date="2014" name="Nat. Commun.">
        <title>Klebsormidium flaccidum genome reveals primary factors for plant terrestrial adaptation.</title>
        <authorList>
            <person name="Hori K."/>
            <person name="Maruyama F."/>
            <person name="Fujisawa T."/>
            <person name="Togashi T."/>
            <person name="Yamamoto N."/>
            <person name="Seo M."/>
            <person name="Sato S."/>
            <person name="Yamada T."/>
            <person name="Mori H."/>
            <person name="Tajima N."/>
            <person name="Moriyama T."/>
            <person name="Ikeuchi M."/>
            <person name="Watanabe M."/>
            <person name="Wada H."/>
            <person name="Kobayashi K."/>
            <person name="Saito M."/>
            <person name="Masuda T."/>
            <person name="Sasaki-Sekimoto Y."/>
            <person name="Mashiguchi K."/>
            <person name="Awai K."/>
            <person name="Shimojima M."/>
            <person name="Masuda S."/>
            <person name="Iwai M."/>
            <person name="Nobusawa T."/>
            <person name="Narise T."/>
            <person name="Kondo S."/>
            <person name="Saito H."/>
            <person name="Sato R."/>
            <person name="Murakawa M."/>
            <person name="Ihara Y."/>
            <person name="Oshima-Yamada Y."/>
            <person name="Ohtaka K."/>
            <person name="Satoh M."/>
            <person name="Sonobe K."/>
            <person name="Ishii M."/>
            <person name="Ohtani R."/>
            <person name="Kanamori-Sato M."/>
            <person name="Honoki R."/>
            <person name="Miyazaki D."/>
            <person name="Mochizuki H."/>
            <person name="Umetsu J."/>
            <person name="Higashi K."/>
            <person name="Shibata D."/>
            <person name="Kamiya Y."/>
            <person name="Sato N."/>
            <person name="Nakamura Y."/>
            <person name="Tabata S."/>
            <person name="Ida S."/>
            <person name="Kurokawa K."/>
            <person name="Ohta H."/>
        </authorList>
    </citation>
    <scope>NUCLEOTIDE SEQUENCE [LARGE SCALE GENOMIC DNA]</scope>
    <source>
        <strain evidence="6 7">NIES-2285</strain>
    </source>
</reference>
<keyword evidence="4" id="KW-0472">Membrane</keyword>
<protein>
    <recommendedName>
        <fullName evidence="5">Glycosyl transferase CAP10 domain-containing protein</fullName>
    </recommendedName>
</protein>
<name>A0A1Y1I604_KLENI</name>
<feature type="domain" description="Glycosyl transferase CAP10" evidence="5">
    <location>
        <begin position="248"/>
        <end position="510"/>
    </location>
</feature>
<evidence type="ECO:0000256" key="3">
    <source>
        <dbReference type="SAM" id="MobiDB-lite"/>
    </source>
</evidence>
<evidence type="ECO:0000256" key="2">
    <source>
        <dbReference type="ARBA" id="ARBA00022679"/>
    </source>
</evidence>
<evidence type="ECO:0000256" key="4">
    <source>
        <dbReference type="SAM" id="Phobius"/>
    </source>
</evidence>
<dbReference type="AlphaFoldDB" id="A0A1Y1I604"/>
<proteinExistence type="inferred from homology"/>
<feature type="transmembrane region" description="Helical" evidence="4">
    <location>
        <begin position="51"/>
        <end position="75"/>
    </location>
</feature>
<gene>
    <name evidence="6" type="ORF">KFL_001950140</name>
</gene>
<sequence length="514" mass="58694">MVPGHAGGGTMHRKKEVDVPTIDGSAPPVMQRGLRSPGLRTPPKDGSFSSLFNVFITLLLALMIMALTGFPASLFSKPFLCRHFPLLLKNNRDCIILRTSELGWDHLQRFSAGEIPEDKKAVTKKPREEVARDNLQARVKHFLEQAALLGEQQIPRGTVKTVTLRDAIAKQLEPWLGEGNVVYTRKDLEDLHGRFPYSVRVVVQGKSVQVHHHKQQEDNPEWATWYRGEQLRVMLEWLADRNLLPSYVDFVANLGDKPRVVKEDATKGWPPMFSYCSSDETRDVIFVGYQYTRCFSRPWHSDDACPNPPWNWTAVEADHPWESKQDQALWQGAVAGGFYEASNWRDKPRSQLVKLSLEYPDILNATFLQCDPSQCTPEANWFIMNELGYAEHTVTLQDQLKYKYLVDIDGESWSPAFFELLSTGSVVFKQQTTYREFSDIFFKPDVHYIQYAPDLKDLPIKIMTALEMDEHMKKMGKLATETARAVVETAAPLEYVAIMLKSYAKLLQKPEAEI</sequence>